<dbReference type="InterPro" id="IPR036879">
    <property type="entry name" value="TF_MADSbox_sf"/>
</dbReference>
<gene>
    <name evidence="7" type="ORF">MANES_15G119400v8</name>
</gene>
<dbReference type="GO" id="GO:0000978">
    <property type="term" value="F:RNA polymerase II cis-regulatory region sequence-specific DNA binding"/>
    <property type="evidence" value="ECO:0000318"/>
    <property type="project" value="GO_Central"/>
</dbReference>
<keyword evidence="5" id="KW-0539">Nucleus</keyword>
<dbReference type="OMA" id="KMAEPAY"/>
<keyword evidence="8" id="KW-1185">Reference proteome</keyword>
<keyword evidence="3" id="KW-0238">DNA-binding</keyword>
<dbReference type="FunFam" id="3.40.1810.10:FF:000006">
    <property type="entry name" value="Agamous-like MADS-box protein AGL62"/>
    <property type="match status" value="1"/>
</dbReference>
<keyword evidence="4" id="KW-0804">Transcription</keyword>
<dbReference type="GO" id="GO:0000981">
    <property type="term" value="F:DNA-binding transcription factor activity, RNA polymerase II-specific"/>
    <property type="evidence" value="ECO:0000318"/>
    <property type="project" value="GO_Central"/>
</dbReference>
<keyword evidence="2" id="KW-0805">Transcription regulation</keyword>
<comment type="caution">
    <text evidence="7">The sequence shown here is derived from an EMBL/GenBank/DDBJ whole genome shotgun (WGS) entry which is preliminary data.</text>
</comment>
<dbReference type="SMART" id="SM00432">
    <property type="entry name" value="MADS"/>
    <property type="match status" value="1"/>
</dbReference>
<evidence type="ECO:0000256" key="1">
    <source>
        <dbReference type="ARBA" id="ARBA00004123"/>
    </source>
</evidence>
<sequence length="195" mass="22214">MATQTQEKKTKGRQRIEMKKIENEDDKLITFSKRRSGIYKKASELVILTGTELAFVVFSPAGKPFSFAHPSVDAIINRFSGEQPQPNIQSSTHPLIEAHRRVRIEEINRESNELLHHLDSVKEKGKQLKQKMTGNEIKGWWDTPIEEMSVQQMLEAEAACGEIRAKLINKLKAKTYDGACAAHHQAQIMNPFFFP</sequence>
<dbReference type="PROSITE" id="PS50066">
    <property type="entry name" value="MADS_BOX_2"/>
    <property type="match status" value="1"/>
</dbReference>
<evidence type="ECO:0000259" key="6">
    <source>
        <dbReference type="PROSITE" id="PS50066"/>
    </source>
</evidence>
<dbReference type="EMBL" id="CM004401">
    <property type="protein sequence ID" value="OAY29124.1"/>
    <property type="molecule type" value="Genomic_DNA"/>
</dbReference>
<dbReference type="OrthoDB" id="844557at2759"/>
<dbReference type="PANTHER" id="PTHR11945:SF725">
    <property type="entry name" value="AGAMOUS-LIKE 58-RELATED"/>
    <property type="match status" value="1"/>
</dbReference>
<name>A0A2C9UFE7_MANES</name>
<evidence type="ECO:0000313" key="7">
    <source>
        <dbReference type="EMBL" id="OAY29124.1"/>
    </source>
</evidence>
<dbReference type="AlphaFoldDB" id="A0A2C9UFE7"/>
<dbReference type="PRINTS" id="PR00404">
    <property type="entry name" value="MADSDOMAIN"/>
</dbReference>
<dbReference type="SUPFAM" id="SSF55455">
    <property type="entry name" value="SRF-like"/>
    <property type="match status" value="1"/>
</dbReference>
<reference evidence="8" key="1">
    <citation type="journal article" date="2016" name="Nat. Biotechnol.">
        <title>Sequencing wild and cultivated cassava and related species reveals extensive interspecific hybridization and genetic diversity.</title>
        <authorList>
            <person name="Bredeson J.V."/>
            <person name="Lyons J.B."/>
            <person name="Prochnik S.E."/>
            <person name="Wu G.A."/>
            <person name="Ha C.M."/>
            <person name="Edsinger-Gonzales E."/>
            <person name="Grimwood J."/>
            <person name="Schmutz J."/>
            <person name="Rabbi I.Y."/>
            <person name="Egesi C."/>
            <person name="Nauluvula P."/>
            <person name="Lebot V."/>
            <person name="Ndunguru J."/>
            <person name="Mkamilo G."/>
            <person name="Bart R.S."/>
            <person name="Setter T.L."/>
            <person name="Gleadow R.M."/>
            <person name="Kulakow P."/>
            <person name="Ferguson M.E."/>
            <person name="Rounsley S."/>
            <person name="Rokhsar D.S."/>
        </authorList>
    </citation>
    <scope>NUCLEOTIDE SEQUENCE [LARGE SCALE GENOMIC DNA]</scope>
    <source>
        <strain evidence="8">cv. AM560-2</strain>
    </source>
</reference>
<feature type="domain" description="MADS-box" evidence="6">
    <location>
        <begin position="11"/>
        <end position="71"/>
    </location>
</feature>
<dbReference type="GO" id="GO:0006357">
    <property type="term" value="P:regulation of transcription by RNA polymerase II"/>
    <property type="evidence" value="ECO:0000318"/>
    <property type="project" value="GO_Central"/>
</dbReference>
<organism evidence="7 8">
    <name type="scientific">Manihot esculenta</name>
    <name type="common">Cassava</name>
    <name type="synonym">Jatropha manihot</name>
    <dbReference type="NCBI Taxonomy" id="3983"/>
    <lineage>
        <taxon>Eukaryota</taxon>
        <taxon>Viridiplantae</taxon>
        <taxon>Streptophyta</taxon>
        <taxon>Embryophyta</taxon>
        <taxon>Tracheophyta</taxon>
        <taxon>Spermatophyta</taxon>
        <taxon>Magnoliopsida</taxon>
        <taxon>eudicotyledons</taxon>
        <taxon>Gunneridae</taxon>
        <taxon>Pentapetalae</taxon>
        <taxon>rosids</taxon>
        <taxon>fabids</taxon>
        <taxon>Malpighiales</taxon>
        <taxon>Euphorbiaceae</taxon>
        <taxon>Crotonoideae</taxon>
        <taxon>Manihoteae</taxon>
        <taxon>Manihot</taxon>
    </lineage>
</organism>
<dbReference type="Gramene" id="Manes.15G119400.1.v8.1">
    <property type="protein sequence ID" value="Manes.15G119400.1.v8.1.CDS.1"/>
    <property type="gene ID" value="Manes.15G119400.v8.1"/>
</dbReference>
<evidence type="ECO:0000313" key="8">
    <source>
        <dbReference type="Proteomes" id="UP000091857"/>
    </source>
</evidence>
<protein>
    <recommendedName>
        <fullName evidence="6">MADS-box domain-containing protein</fullName>
    </recommendedName>
</protein>
<comment type="subcellular location">
    <subcellularLocation>
        <location evidence="1">Nucleus</location>
    </subcellularLocation>
</comment>
<evidence type="ECO:0000256" key="5">
    <source>
        <dbReference type="ARBA" id="ARBA00023242"/>
    </source>
</evidence>
<evidence type="ECO:0000256" key="2">
    <source>
        <dbReference type="ARBA" id="ARBA00023015"/>
    </source>
</evidence>
<dbReference type="GO" id="GO:0005634">
    <property type="term" value="C:nucleus"/>
    <property type="evidence" value="ECO:0007669"/>
    <property type="project" value="UniProtKB-SubCell"/>
</dbReference>
<dbReference type="SMR" id="A0A2C9UFE7"/>
<dbReference type="Proteomes" id="UP000091857">
    <property type="component" value="Chromosome 15"/>
</dbReference>
<dbReference type="GO" id="GO:0046983">
    <property type="term" value="F:protein dimerization activity"/>
    <property type="evidence" value="ECO:0007669"/>
    <property type="project" value="InterPro"/>
</dbReference>
<dbReference type="InterPro" id="IPR002100">
    <property type="entry name" value="TF_MADSbox"/>
</dbReference>
<evidence type="ECO:0000256" key="4">
    <source>
        <dbReference type="ARBA" id="ARBA00023163"/>
    </source>
</evidence>
<dbReference type="Gene3D" id="3.40.1810.10">
    <property type="entry name" value="Transcription factor, MADS-box"/>
    <property type="match status" value="1"/>
</dbReference>
<accession>A0A2C9UFE7</accession>
<dbReference type="Pfam" id="PF00319">
    <property type="entry name" value="SRF-TF"/>
    <property type="match status" value="1"/>
</dbReference>
<dbReference type="PANTHER" id="PTHR11945">
    <property type="entry name" value="MADS BOX PROTEIN"/>
    <property type="match status" value="1"/>
</dbReference>
<evidence type="ECO:0000256" key="3">
    <source>
        <dbReference type="ARBA" id="ARBA00023125"/>
    </source>
</evidence>
<proteinExistence type="predicted"/>